<feature type="region of interest" description="Disordered" evidence="2">
    <location>
        <begin position="1773"/>
        <end position="1844"/>
    </location>
</feature>
<dbReference type="PROSITE" id="PS51043">
    <property type="entry name" value="DDHD"/>
    <property type="match status" value="1"/>
</dbReference>
<dbReference type="RefSeq" id="XP_052748439.1">
    <property type="nucleotide sequence ID" value="XM_052892479.1"/>
</dbReference>
<dbReference type="SMART" id="SM01127">
    <property type="entry name" value="DDHD"/>
    <property type="match status" value="1"/>
</dbReference>
<comment type="similarity">
    <text evidence="1">Belongs to the PA-PLA1 family.</text>
</comment>
<feature type="compositionally biased region" description="Low complexity" evidence="2">
    <location>
        <begin position="638"/>
        <end position="647"/>
    </location>
</feature>
<feature type="compositionally biased region" description="Polar residues" evidence="2">
    <location>
        <begin position="610"/>
        <end position="629"/>
    </location>
</feature>
<dbReference type="PANTHER" id="PTHR23509:SF10">
    <property type="entry name" value="LD21067P"/>
    <property type="match status" value="1"/>
</dbReference>
<dbReference type="Pfam" id="PF23464">
    <property type="entry name" value="WWE_3"/>
    <property type="match status" value="1"/>
</dbReference>
<dbReference type="Pfam" id="PF02825">
    <property type="entry name" value="WWE"/>
    <property type="match status" value="1"/>
</dbReference>
<feature type="domain" description="WWE" evidence="3">
    <location>
        <begin position="2065"/>
        <end position="2147"/>
    </location>
</feature>
<feature type="compositionally biased region" description="Basic and acidic residues" evidence="2">
    <location>
        <begin position="1541"/>
        <end position="1551"/>
    </location>
</feature>
<feature type="region of interest" description="Disordered" evidence="2">
    <location>
        <begin position="2019"/>
        <end position="2044"/>
    </location>
</feature>
<proteinExistence type="inferred from homology"/>
<dbReference type="PROSITE" id="PS50918">
    <property type="entry name" value="WWE"/>
    <property type="match status" value="1"/>
</dbReference>
<dbReference type="GeneID" id="116413324"/>
<gene>
    <name evidence="6" type="primary">LOC116413324</name>
</gene>
<name>A0ABM3MAQ0_GALME</name>
<feature type="compositionally biased region" description="Polar residues" evidence="2">
    <location>
        <begin position="2659"/>
        <end position="2671"/>
    </location>
</feature>
<sequence>MSDKSFGDHTNRNILKNPLLSSAVTGLSLEDLTHNAVLLPVVQSEELIRRQDQQTGPQVGTLAHNEYGVTNLPSGDANSNTIFPTLPPTINPNTLDSKQNDKYKGSSAMPSLSKASQKSEDDFDVNEYFARLQGSRYVSAPLNSLLKEDKNANLEATEENLEEINLNEPEKVQNADIQQSLTADIAQNFSQLPTVLPQMASAVFSSFSNMLSMKSREQTPDEVKPDSGYQEVQFQRPEDIGVPLMGVDERVKEVAPPPKEPPISGTTNYRITTKKKAYAQIPGLSSRENTQNLPLHPPMNHSSIPPFFTPPTSTNVLNEGSGLETDPIRPKEVNLFNPVHTETNNEGTATVHSVVNYNEPNLYANKGDENFGTIEYPSNQTVPFYGQDAQTAAIAQPTPPIIPPPPMFSNAPRKDNNTVGKSVLPPSVARRISANHPIIKPTMSQAPVFASNIFVPNLDPSTTDNLQNLFNSGHSQSQNIVSTVFTPTLVTKSQPTICNVPATPLVAPAVTQASAVLQNQSDSQSLAISSASAPNVPSDSFNLQSSTWNITAPPTNVLNSTTSIHRSSFIQENSADVVNLPPSSTIFFNPGPSNSLPPINVFTPTSAFNPQKTLSSSAEVPLPASTTPSYPGEDLLQSSTPTTESTTTNICQNSASNNVLALDQNTTNLIKSIPLNTQDNILQPSSFAQNVPVAPSFFNPSTVKTAENDLIQSNQENVKHIIPPPVADIHKSIAEPPKASGNINYRLNKKRPQYYAGPIEGVGSISNNIKPLLPTVEPSSFQGDLFVPQQPSLAPIEQELVAPNIEQATVPFDLNKQENTMYSQFNVPNTQKFAPANVQSDYNTAFDLSRPTTERYQEPPQESKGFGIIGSLKSKLSSIDINKIQNTVTTFFDPAYNEAKKEETFNQENISHGHQSNAQASYGYNNQEFEIFVPNEQPPIPSQNYDYQNNMSNYFDHMQYYPVQDSCNYYQNQEQTNYYTNLQQNYVTNYDKDPHTSTVVNTAEAPVKDNLHNAYFNDTNTTSFESIDKQPIGSVTLHEKSEYIPNANVPEQEIAQNPSKNDISLSAQNFFSFIPPTTQESSLYKTSDSQQSVNSTVYENKPENVLNVTAHQFFDNKLPVTEETVTKENVEPPLQETSQTEVKDENILPPANFFSYDSTSKNSNDDVLEITNIQTTVNTSVRYNNSTKQVEEKNDILAKEALLLSAKNHIQIPENTFSNFRFDIDNKDKDQFPIIQNNQTINQENVTDNAEIEAPVEYSTNNISDKSLETTELEFALKNVSLNEIPKNVETVSNRDTSISSCENITCRDKPLRGNSQENDSVSDFNICETCREVNKPEGKETDDLTSQMIENIIAPIQLLNPVEVPFTESNTPVDDRIDFDTEQCVEISNITEETIEALQVQSAAKLLDNESGDNISTRGYGWCTDNTMPTSKDLIEHNYAFQMDPNSIGFYGGNSLFFDNIPNNASDEIKAEYKNSYEDTPVVLPRQMSVPTAPPAPNNDFKSDETGGLDVHSIEQDAKKDFPLFEEFVIDPSETDDDKIEYKERERSSDDPVPEVDSFTDRVEKFKKMEETAVEENDDIFDAQKSQRIDLITMNNPVITIASYFDTGNYAAETHYRNSISSPYNQFQVGSPNIPMRIPPGFEDEYKRRLSGISSENLFVNTKNEPYIPDTSTQIRPPEIPTYSSIHRPDEELPVTQEKESRKSSCASEKLIPLATIFGDNMAVKQTENFQKIESADSQRLNLSSEILSSEILPPPSTVCGMSQEQHLPTLEPKTEESNVKLDTPLFGGTSLSTEIPETSRSFPEIPSQTAEKKQPETKMLPDPVSFFSTPENPVNKQEDNDNSFNRLASYFTTPTNTDPAKSFFELSQSQNHYRHASNESKPSSMENNSFQQSSQSNLDQKHIQNIPHDKSIINLMKDLTSFQHFENDQIVRRVNYFTTEYSNVNINELKIGEPSYSQIVDKEIGNKVTDLENKNDNKSKLEEMTDDECFLSMVMNCKYCCNNWASLDKRYKVRKTMDSGNTESKRESDSNMEQDKPGASHKDVTVIFQNNEERNEDVAVMTEQRSSAEYTPVKHHWFYRVDTEKKSTWKGFSFADSKALEEAFHSPNLNENTLVPTDGGRYDVNIIGRLRVAVYWADKPTNVRRCSWFYKGTTDPRYVPYTEAVAEKLEEEYRHGMTTGEWHRRLVLPNNESVVMHGPTVMVHLLQSATDSFSSTPQTTMRPRVVRRGWDESEIEDMEPSSIDHLLLLCHGVGSTCDMRLRSVVEVVDDFRATSLQLLQSHYRNSYDNGVVNRVEVLPISWHATLHAGEAGVDRRVAQITLDSIPKLRNFTNDTVLDILFYTSPIFCQTIIDTVCAEMNRIYRLFVSRNPHFRGTVSLGGHSLGSVILYDLLCHQRPNDSDPSEKHYVSGTAGTGQAAVRYPRLEFSPAALYALGSPIAIFECIRGVESLGADFVLPTCKHFFNIFHPYDPIAYRIEPLINPQLKSMKPYLIPHHKGRKRMHLELKETMARVGADLKQKLLESLKTTWSSVWRTQPPPSDCQLEKVVEEEIEKEQLCEENKDDVSQDIDLEAPDVLGKLNSGRRIDYVLQEAPFEMINEYLFAMSSHVCYWESEDTMLMILREIYSSMGVQTDGSLPQQSLTVQRTRLQREEEALSLSTTDHPSTSRGDTYRKCSS</sequence>
<feature type="compositionally biased region" description="Polar residues" evidence="2">
    <location>
        <begin position="1828"/>
        <end position="1837"/>
    </location>
</feature>
<feature type="compositionally biased region" description="Low complexity" evidence="2">
    <location>
        <begin position="1885"/>
        <end position="1899"/>
    </location>
</feature>
<evidence type="ECO:0000313" key="6">
    <source>
        <dbReference type="RefSeq" id="XP_052748439.1"/>
    </source>
</evidence>
<dbReference type="InterPro" id="IPR004177">
    <property type="entry name" value="DDHD_dom"/>
</dbReference>
<reference evidence="6" key="1">
    <citation type="submission" date="2025-08" db="UniProtKB">
        <authorList>
            <consortium name="RefSeq"/>
        </authorList>
    </citation>
    <scope>IDENTIFICATION</scope>
</reference>
<feature type="domain" description="DDHD" evidence="4">
    <location>
        <begin position="2427"/>
        <end position="2629"/>
    </location>
</feature>
<dbReference type="PANTHER" id="PTHR23509">
    <property type="entry name" value="PA-PL1 PHOSPHOLIPASE FAMILY"/>
    <property type="match status" value="1"/>
</dbReference>
<feature type="region of interest" description="Disordered" evidence="2">
    <location>
        <begin position="1871"/>
        <end position="1901"/>
    </location>
</feature>
<dbReference type="Pfam" id="PF02862">
    <property type="entry name" value="DDHD"/>
    <property type="match status" value="1"/>
</dbReference>
<feature type="compositionally biased region" description="Basic and acidic residues" evidence="2">
    <location>
        <begin position="2025"/>
        <end position="2044"/>
    </location>
</feature>
<protein>
    <submittedName>
        <fullName evidence="6">Uncharacterized protein LOC116413324</fullName>
    </submittedName>
</protein>
<evidence type="ECO:0000313" key="5">
    <source>
        <dbReference type="Proteomes" id="UP001652740"/>
    </source>
</evidence>
<feature type="region of interest" description="Disordered" evidence="2">
    <location>
        <begin position="2656"/>
        <end position="2679"/>
    </location>
</feature>
<feature type="compositionally biased region" description="Polar residues" evidence="2">
    <location>
        <begin position="1791"/>
        <end position="1811"/>
    </location>
</feature>
<feature type="region of interest" description="Disordered" evidence="2">
    <location>
        <begin position="610"/>
        <end position="647"/>
    </location>
</feature>
<organism evidence="5 6">
    <name type="scientific">Galleria mellonella</name>
    <name type="common">Greater wax moth</name>
    <dbReference type="NCBI Taxonomy" id="7137"/>
    <lineage>
        <taxon>Eukaryota</taxon>
        <taxon>Metazoa</taxon>
        <taxon>Ecdysozoa</taxon>
        <taxon>Arthropoda</taxon>
        <taxon>Hexapoda</taxon>
        <taxon>Insecta</taxon>
        <taxon>Pterygota</taxon>
        <taxon>Neoptera</taxon>
        <taxon>Endopterygota</taxon>
        <taxon>Lepidoptera</taxon>
        <taxon>Glossata</taxon>
        <taxon>Ditrysia</taxon>
        <taxon>Pyraloidea</taxon>
        <taxon>Pyralidae</taxon>
        <taxon>Galleriinae</taxon>
        <taxon>Galleria</taxon>
    </lineage>
</organism>
<dbReference type="InterPro" id="IPR058055">
    <property type="entry name" value="PA-PLA1"/>
</dbReference>
<evidence type="ECO:0000259" key="3">
    <source>
        <dbReference type="PROSITE" id="PS50918"/>
    </source>
</evidence>
<dbReference type="Proteomes" id="UP001652740">
    <property type="component" value="Unplaced"/>
</dbReference>
<feature type="region of interest" description="Disordered" evidence="2">
    <location>
        <begin position="1534"/>
        <end position="1557"/>
    </location>
</feature>
<accession>A0ABM3MAQ0</accession>
<dbReference type="InterPro" id="IPR057825">
    <property type="entry name" value="WWE_SEC23-DDH2"/>
</dbReference>
<evidence type="ECO:0000256" key="1">
    <source>
        <dbReference type="ARBA" id="ARBA00038464"/>
    </source>
</evidence>
<dbReference type="InterPro" id="IPR004170">
    <property type="entry name" value="WWE_dom"/>
</dbReference>
<evidence type="ECO:0000256" key="2">
    <source>
        <dbReference type="SAM" id="MobiDB-lite"/>
    </source>
</evidence>
<feature type="region of interest" description="Disordered" evidence="2">
    <location>
        <begin position="87"/>
        <end position="119"/>
    </location>
</feature>
<keyword evidence="5" id="KW-1185">Reference proteome</keyword>
<evidence type="ECO:0000259" key="4">
    <source>
        <dbReference type="PROSITE" id="PS51043"/>
    </source>
</evidence>